<dbReference type="PANTHER" id="PTHR10622">
    <property type="entry name" value="HET DOMAIN-CONTAINING PROTEIN"/>
    <property type="match status" value="1"/>
</dbReference>
<sequence>NNIPRYAILSQIWGADKEEVTFRDLVDDTGKTQAGYRKIRFCGKQAGHDGLQYLAVAVQA</sequence>
<keyword evidence="2" id="KW-1185">Reference proteome</keyword>
<evidence type="ECO:0000313" key="1">
    <source>
        <dbReference type="EMBL" id="KAF2183931.1"/>
    </source>
</evidence>
<dbReference type="PANTHER" id="PTHR10622:SF13">
    <property type="entry name" value="NACHT DOMAIN-CONTAINING PROTEIN"/>
    <property type="match status" value="1"/>
</dbReference>
<dbReference type="EMBL" id="ML994640">
    <property type="protein sequence ID" value="KAF2183931.1"/>
    <property type="molecule type" value="Genomic_DNA"/>
</dbReference>
<evidence type="ECO:0008006" key="3">
    <source>
        <dbReference type="Google" id="ProtNLM"/>
    </source>
</evidence>
<dbReference type="Proteomes" id="UP000800200">
    <property type="component" value="Unassembled WGS sequence"/>
</dbReference>
<reference evidence="1" key="1">
    <citation type="journal article" date="2020" name="Stud. Mycol.">
        <title>101 Dothideomycetes genomes: a test case for predicting lifestyles and emergence of pathogens.</title>
        <authorList>
            <person name="Haridas S."/>
            <person name="Albert R."/>
            <person name="Binder M."/>
            <person name="Bloem J."/>
            <person name="Labutti K."/>
            <person name="Salamov A."/>
            <person name="Andreopoulos B."/>
            <person name="Baker S."/>
            <person name="Barry K."/>
            <person name="Bills G."/>
            <person name="Bluhm B."/>
            <person name="Cannon C."/>
            <person name="Castanera R."/>
            <person name="Culley D."/>
            <person name="Daum C."/>
            <person name="Ezra D."/>
            <person name="Gonzalez J."/>
            <person name="Henrissat B."/>
            <person name="Kuo A."/>
            <person name="Liang C."/>
            <person name="Lipzen A."/>
            <person name="Lutzoni F."/>
            <person name="Magnuson J."/>
            <person name="Mondo S."/>
            <person name="Nolan M."/>
            <person name="Ohm R."/>
            <person name="Pangilinan J."/>
            <person name="Park H.-J."/>
            <person name="Ramirez L."/>
            <person name="Alfaro M."/>
            <person name="Sun H."/>
            <person name="Tritt A."/>
            <person name="Yoshinaga Y."/>
            <person name="Zwiers L.-H."/>
            <person name="Turgeon B."/>
            <person name="Goodwin S."/>
            <person name="Spatafora J."/>
            <person name="Crous P."/>
            <person name="Grigoriev I."/>
        </authorList>
    </citation>
    <scope>NUCLEOTIDE SEQUENCE</scope>
    <source>
        <strain evidence="1">CBS 207.26</strain>
    </source>
</reference>
<name>A0A6A6DW68_9PEZI</name>
<accession>A0A6A6DW68</accession>
<organism evidence="1 2">
    <name type="scientific">Zopfia rhizophila CBS 207.26</name>
    <dbReference type="NCBI Taxonomy" id="1314779"/>
    <lineage>
        <taxon>Eukaryota</taxon>
        <taxon>Fungi</taxon>
        <taxon>Dikarya</taxon>
        <taxon>Ascomycota</taxon>
        <taxon>Pezizomycotina</taxon>
        <taxon>Dothideomycetes</taxon>
        <taxon>Dothideomycetes incertae sedis</taxon>
        <taxon>Zopfiaceae</taxon>
        <taxon>Zopfia</taxon>
    </lineage>
</organism>
<protein>
    <recommendedName>
        <fullName evidence="3">Heterokaryon incompatibility domain-containing protein</fullName>
    </recommendedName>
</protein>
<dbReference type="OrthoDB" id="674604at2759"/>
<proteinExistence type="predicted"/>
<feature type="non-terminal residue" evidence="1">
    <location>
        <position position="1"/>
    </location>
</feature>
<dbReference type="AlphaFoldDB" id="A0A6A6DW68"/>
<evidence type="ECO:0000313" key="2">
    <source>
        <dbReference type="Proteomes" id="UP000800200"/>
    </source>
</evidence>
<gene>
    <name evidence="1" type="ORF">K469DRAFT_581036</name>
</gene>